<proteinExistence type="predicted"/>
<dbReference type="InterPro" id="IPR052048">
    <property type="entry name" value="ST_Response_Regulator"/>
</dbReference>
<keyword evidence="1" id="KW-0597">Phosphoprotein</keyword>
<dbReference type="Gene3D" id="3.40.50.2300">
    <property type="match status" value="1"/>
</dbReference>
<evidence type="ECO:0000313" key="3">
    <source>
        <dbReference type="EMBL" id="AGH97294.1"/>
    </source>
</evidence>
<dbReference type="PANTHER" id="PTHR43228:SF1">
    <property type="entry name" value="TWO-COMPONENT RESPONSE REGULATOR ARR22"/>
    <property type="match status" value="1"/>
</dbReference>
<dbReference type="AlphaFoldDB" id="M4VVR6"/>
<protein>
    <submittedName>
        <fullName evidence="3">Response regulator receiver protein</fullName>
    </submittedName>
</protein>
<dbReference type="GO" id="GO:0000160">
    <property type="term" value="P:phosphorelay signal transduction system"/>
    <property type="evidence" value="ECO:0007669"/>
    <property type="project" value="InterPro"/>
</dbReference>
<dbReference type="Proteomes" id="UP000011932">
    <property type="component" value="Chromosome"/>
</dbReference>
<dbReference type="PROSITE" id="PS50110">
    <property type="entry name" value="RESPONSE_REGULATORY"/>
    <property type="match status" value="1"/>
</dbReference>
<dbReference type="InterPro" id="IPR011006">
    <property type="entry name" value="CheY-like_superfamily"/>
</dbReference>
<dbReference type="PANTHER" id="PTHR43228">
    <property type="entry name" value="TWO-COMPONENT RESPONSE REGULATOR"/>
    <property type="match status" value="1"/>
</dbReference>
<sequence length="195" mass="21850">MQNMDLQPGRAATYTLRDFSVLVVEDYDFMQGLISSMLKAFGVGNITVCDNAREAQTMLNMSCVSGGAVRPIDMVLTDWMMPGGSGRDLIKWMRDHKNEHIKFMPVILVSAFTSEETIFAARDMGANEILVKPLSGEKLANRLLGIIDHPRPFVKAPSYFGPDRRRRIKDIRGKCRRVLTAEKMVTHVESVQSAS</sequence>
<dbReference type="InterPro" id="IPR001789">
    <property type="entry name" value="Sig_transdc_resp-reg_receiver"/>
</dbReference>
<feature type="domain" description="Response regulatory" evidence="2">
    <location>
        <begin position="20"/>
        <end position="147"/>
    </location>
</feature>
<organism evidence="3 4">
    <name type="scientific">Micavibrio aeruginosavorus EPB</name>
    <dbReference type="NCBI Taxonomy" id="349215"/>
    <lineage>
        <taxon>Bacteria</taxon>
        <taxon>Pseudomonadati</taxon>
        <taxon>Bdellovibrionota</taxon>
        <taxon>Bdellovibrionia</taxon>
        <taxon>Bdellovibrionales</taxon>
        <taxon>Pseudobdellovibrionaceae</taxon>
        <taxon>Micavibrio</taxon>
    </lineage>
</organism>
<dbReference type="EMBL" id="CP003538">
    <property type="protein sequence ID" value="AGH97294.1"/>
    <property type="molecule type" value="Genomic_DNA"/>
</dbReference>
<evidence type="ECO:0000259" key="2">
    <source>
        <dbReference type="PROSITE" id="PS50110"/>
    </source>
</evidence>
<dbReference type="KEGG" id="man:A11S_467"/>
<dbReference type="HOGENOM" id="CLU_000445_69_12_5"/>
<dbReference type="STRING" id="349215.A11S_467"/>
<evidence type="ECO:0000313" key="4">
    <source>
        <dbReference type="Proteomes" id="UP000011932"/>
    </source>
</evidence>
<accession>M4VVR6</accession>
<dbReference type="SMART" id="SM00448">
    <property type="entry name" value="REC"/>
    <property type="match status" value="1"/>
</dbReference>
<dbReference type="SUPFAM" id="SSF52172">
    <property type="entry name" value="CheY-like"/>
    <property type="match status" value="1"/>
</dbReference>
<feature type="modified residue" description="4-aspartylphosphate" evidence="1">
    <location>
        <position position="78"/>
    </location>
</feature>
<dbReference type="Pfam" id="PF00072">
    <property type="entry name" value="Response_reg"/>
    <property type="match status" value="1"/>
</dbReference>
<gene>
    <name evidence="3" type="ORF">A11S_467</name>
</gene>
<reference evidence="3 4" key="1">
    <citation type="journal article" date="2013" name="ISME J.">
        <title>By their genes ye shall know them: genomic signatures of predatory bacteria.</title>
        <authorList>
            <person name="Pasternak Z."/>
            <person name="Pietrokovski S."/>
            <person name="Rotem O."/>
            <person name="Gophna U."/>
            <person name="Lurie-Weinberger M.N."/>
            <person name="Jurkevitch E."/>
        </authorList>
    </citation>
    <scope>NUCLEOTIDE SEQUENCE [LARGE SCALE GENOMIC DNA]</scope>
    <source>
        <strain evidence="3">EPB</strain>
    </source>
</reference>
<evidence type="ECO:0000256" key="1">
    <source>
        <dbReference type="PROSITE-ProRule" id="PRU00169"/>
    </source>
</evidence>
<name>M4VVR6_9BACT</name>